<accession>A0A833RI49</accession>
<dbReference type="EMBL" id="SWLB01000001">
    <property type="protein sequence ID" value="KAF3341649.1"/>
    <property type="molecule type" value="Genomic_DNA"/>
</dbReference>
<feature type="compositionally biased region" description="Basic and acidic residues" evidence="1">
    <location>
        <begin position="11"/>
        <end position="22"/>
    </location>
</feature>
<reference evidence="2" key="1">
    <citation type="submission" date="2020-01" db="EMBL/GenBank/DDBJ databases">
        <title>Genome sequence of Kobresia littledalei, the first chromosome-level genome in the family Cyperaceae.</title>
        <authorList>
            <person name="Qu G."/>
        </authorList>
    </citation>
    <scope>NUCLEOTIDE SEQUENCE</scope>
    <source>
        <strain evidence="2">C.B.Clarke</strain>
        <tissue evidence="2">Leaf</tissue>
    </source>
</reference>
<feature type="region of interest" description="Disordered" evidence="1">
    <location>
        <begin position="1"/>
        <end position="48"/>
    </location>
</feature>
<feature type="compositionally biased region" description="Basic residues" evidence="1">
    <location>
        <begin position="1"/>
        <end position="10"/>
    </location>
</feature>
<sequence length="73" mass="8493">MSSSTLRRRLYHGDVDGRRNEQMDTSSADGLDEPLLGSFGDGSKEYDSRKEEDWDFRKKVEQQWTFLFSTLIA</sequence>
<keyword evidence="3" id="KW-1185">Reference proteome</keyword>
<dbReference type="OrthoDB" id="67155at2759"/>
<gene>
    <name evidence="2" type="ORF">FCM35_KLT00287</name>
</gene>
<proteinExistence type="predicted"/>
<name>A0A833RI49_9POAL</name>
<dbReference type="Proteomes" id="UP000623129">
    <property type="component" value="Unassembled WGS sequence"/>
</dbReference>
<comment type="caution">
    <text evidence="2">The sequence shown here is derived from an EMBL/GenBank/DDBJ whole genome shotgun (WGS) entry which is preliminary data.</text>
</comment>
<evidence type="ECO:0000313" key="3">
    <source>
        <dbReference type="Proteomes" id="UP000623129"/>
    </source>
</evidence>
<protein>
    <submittedName>
        <fullName evidence="2">Uncharacterized protein</fullName>
    </submittedName>
</protein>
<dbReference type="AlphaFoldDB" id="A0A833RI49"/>
<evidence type="ECO:0000256" key="1">
    <source>
        <dbReference type="SAM" id="MobiDB-lite"/>
    </source>
</evidence>
<organism evidence="2 3">
    <name type="scientific">Carex littledalei</name>
    <dbReference type="NCBI Taxonomy" id="544730"/>
    <lineage>
        <taxon>Eukaryota</taxon>
        <taxon>Viridiplantae</taxon>
        <taxon>Streptophyta</taxon>
        <taxon>Embryophyta</taxon>
        <taxon>Tracheophyta</taxon>
        <taxon>Spermatophyta</taxon>
        <taxon>Magnoliopsida</taxon>
        <taxon>Liliopsida</taxon>
        <taxon>Poales</taxon>
        <taxon>Cyperaceae</taxon>
        <taxon>Cyperoideae</taxon>
        <taxon>Cariceae</taxon>
        <taxon>Carex</taxon>
        <taxon>Carex subgen. Euthyceras</taxon>
    </lineage>
</organism>
<evidence type="ECO:0000313" key="2">
    <source>
        <dbReference type="EMBL" id="KAF3341649.1"/>
    </source>
</evidence>